<dbReference type="NCBIfam" id="TIGR00756">
    <property type="entry name" value="PPR"/>
    <property type="match status" value="1"/>
</dbReference>
<dbReference type="PANTHER" id="PTHR47926">
    <property type="entry name" value="PENTATRICOPEPTIDE REPEAT-CONTAINING PROTEIN"/>
    <property type="match status" value="1"/>
</dbReference>
<evidence type="ECO:0000256" key="2">
    <source>
        <dbReference type="PROSITE-ProRule" id="PRU00708"/>
    </source>
</evidence>
<dbReference type="InterPro" id="IPR046960">
    <property type="entry name" value="PPR_At4g14850-like_plant"/>
</dbReference>
<protein>
    <recommendedName>
        <fullName evidence="5">Pentatricopeptide repeat-containing protein</fullName>
    </recommendedName>
</protein>
<dbReference type="GO" id="GO:0003723">
    <property type="term" value="F:RNA binding"/>
    <property type="evidence" value="ECO:0007669"/>
    <property type="project" value="InterPro"/>
</dbReference>
<evidence type="ECO:0008006" key="5">
    <source>
        <dbReference type="Google" id="ProtNLM"/>
    </source>
</evidence>
<dbReference type="GO" id="GO:0009451">
    <property type="term" value="P:RNA modification"/>
    <property type="evidence" value="ECO:0007669"/>
    <property type="project" value="InterPro"/>
</dbReference>
<evidence type="ECO:0000313" key="3">
    <source>
        <dbReference type="EMBL" id="KAE8709487.1"/>
    </source>
</evidence>
<dbReference type="Pfam" id="PF01535">
    <property type="entry name" value="PPR"/>
    <property type="match status" value="1"/>
</dbReference>
<keyword evidence="4" id="KW-1185">Reference proteome</keyword>
<dbReference type="PROSITE" id="PS51375">
    <property type="entry name" value="PPR"/>
    <property type="match status" value="1"/>
</dbReference>
<dbReference type="Gene3D" id="1.25.40.10">
    <property type="entry name" value="Tetratricopeptide repeat domain"/>
    <property type="match status" value="2"/>
</dbReference>
<dbReference type="AlphaFoldDB" id="A0A6A3B1D8"/>
<dbReference type="Proteomes" id="UP000436088">
    <property type="component" value="Unassembled WGS sequence"/>
</dbReference>
<sequence>MFDKIRYRNQVCWNAIILGHCIHGNPADGLELFTDTVDRCKVGGEEGISPDEISFVGVLSDCAWARLVTEGRNYFSQMKNKFVIKPNFAHYWCMANIYVGAELSREAEEILRQMSDCVEDLSSDSVLWANLLISCRFREGATFGERIATSLIEKEPKNLSYYQLLMNVYGVAGQWEDAARVKQLMKDRGIELLGVIL</sequence>
<dbReference type="PANTHER" id="PTHR47926:SF365">
    <property type="entry name" value="DYW DOMAIN-CONTAINING PROTEIN"/>
    <property type="match status" value="1"/>
</dbReference>
<comment type="caution">
    <text evidence="3">The sequence shown here is derived from an EMBL/GenBank/DDBJ whole genome shotgun (WGS) entry which is preliminary data.</text>
</comment>
<proteinExistence type="predicted"/>
<dbReference type="InterPro" id="IPR046848">
    <property type="entry name" value="E_motif"/>
</dbReference>
<feature type="repeat" description="PPR" evidence="2">
    <location>
        <begin position="158"/>
        <end position="192"/>
    </location>
</feature>
<evidence type="ECO:0000256" key="1">
    <source>
        <dbReference type="ARBA" id="ARBA00022737"/>
    </source>
</evidence>
<keyword evidence="1" id="KW-0677">Repeat</keyword>
<dbReference type="Pfam" id="PF20431">
    <property type="entry name" value="E_motif"/>
    <property type="match status" value="1"/>
</dbReference>
<gene>
    <name evidence="3" type="ORF">F3Y22_tig00110330pilonHSYRG00026</name>
</gene>
<evidence type="ECO:0000313" key="4">
    <source>
        <dbReference type="Proteomes" id="UP000436088"/>
    </source>
</evidence>
<dbReference type="InterPro" id="IPR011990">
    <property type="entry name" value="TPR-like_helical_dom_sf"/>
</dbReference>
<accession>A0A6A3B1D8</accession>
<organism evidence="3 4">
    <name type="scientific">Hibiscus syriacus</name>
    <name type="common">Rose of Sharon</name>
    <dbReference type="NCBI Taxonomy" id="106335"/>
    <lineage>
        <taxon>Eukaryota</taxon>
        <taxon>Viridiplantae</taxon>
        <taxon>Streptophyta</taxon>
        <taxon>Embryophyta</taxon>
        <taxon>Tracheophyta</taxon>
        <taxon>Spermatophyta</taxon>
        <taxon>Magnoliopsida</taxon>
        <taxon>eudicotyledons</taxon>
        <taxon>Gunneridae</taxon>
        <taxon>Pentapetalae</taxon>
        <taxon>rosids</taxon>
        <taxon>malvids</taxon>
        <taxon>Malvales</taxon>
        <taxon>Malvaceae</taxon>
        <taxon>Malvoideae</taxon>
        <taxon>Hibiscus</taxon>
    </lineage>
</organism>
<name>A0A6A3B1D8_HIBSY</name>
<reference evidence="3" key="1">
    <citation type="submission" date="2019-09" db="EMBL/GenBank/DDBJ databases">
        <title>Draft genome information of white flower Hibiscus syriacus.</title>
        <authorList>
            <person name="Kim Y.-M."/>
        </authorList>
    </citation>
    <scope>NUCLEOTIDE SEQUENCE [LARGE SCALE GENOMIC DNA]</scope>
    <source>
        <strain evidence="3">YM2019G1</strain>
    </source>
</reference>
<dbReference type="InterPro" id="IPR002885">
    <property type="entry name" value="PPR_rpt"/>
</dbReference>
<dbReference type="EMBL" id="VEPZ02000935">
    <property type="protein sequence ID" value="KAE8709487.1"/>
    <property type="molecule type" value="Genomic_DNA"/>
</dbReference>